<dbReference type="RefSeq" id="WP_092362821.1">
    <property type="nucleotide sequence ID" value="NZ_BMGV01000002.1"/>
</dbReference>
<accession>A0A1H6TDN5</accession>
<dbReference type="AlphaFoldDB" id="A0A1H6TDN5"/>
<evidence type="ECO:0000313" key="3">
    <source>
        <dbReference type="Proteomes" id="UP000199379"/>
    </source>
</evidence>
<feature type="signal peptide" evidence="1">
    <location>
        <begin position="1"/>
        <end position="18"/>
    </location>
</feature>
<keyword evidence="3" id="KW-1185">Reference proteome</keyword>
<name>A0A1H6TDN5_9RHOB</name>
<dbReference type="Proteomes" id="UP000199379">
    <property type="component" value="Unassembled WGS sequence"/>
</dbReference>
<evidence type="ECO:0000256" key="1">
    <source>
        <dbReference type="SAM" id="SignalP"/>
    </source>
</evidence>
<dbReference type="STRING" id="1227549.SAMN05444007_102341"/>
<feature type="chain" id="PRO_5011737356" evidence="1">
    <location>
        <begin position="19"/>
        <end position="120"/>
    </location>
</feature>
<organism evidence="2 3">
    <name type="scientific">Cribrihabitans marinus</name>
    <dbReference type="NCBI Taxonomy" id="1227549"/>
    <lineage>
        <taxon>Bacteria</taxon>
        <taxon>Pseudomonadati</taxon>
        <taxon>Pseudomonadota</taxon>
        <taxon>Alphaproteobacteria</taxon>
        <taxon>Rhodobacterales</taxon>
        <taxon>Paracoccaceae</taxon>
        <taxon>Cribrihabitans</taxon>
    </lineage>
</organism>
<proteinExistence type="predicted"/>
<protein>
    <submittedName>
        <fullName evidence="2">Uncharacterized protein</fullName>
    </submittedName>
</protein>
<dbReference type="OrthoDB" id="7709427at2"/>
<evidence type="ECO:0000313" key="2">
    <source>
        <dbReference type="EMBL" id="SEI78189.1"/>
    </source>
</evidence>
<sequence length="120" mass="12747">MIRILTLTLALTAAPAAAQEDLPLDTLIRQNAAAAVSRQMATPGNPGQAQVSQPVRAGQQIQLCATTDARNNSGSYIGRDYWEVTLSADGTEVLNTRNVTGLLSPCYGADYAPFRELLGQ</sequence>
<gene>
    <name evidence="2" type="ORF">SAMN05444007_102341</name>
</gene>
<keyword evidence="1" id="KW-0732">Signal</keyword>
<dbReference type="EMBL" id="FNYD01000002">
    <property type="protein sequence ID" value="SEI78189.1"/>
    <property type="molecule type" value="Genomic_DNA"/>
</dbReference>
<reference evidence="2 3" key="1">
    <citation type="submission" date="2016-10" db="EMBL/GenBank/DDBJ databases">
        <authorList>
            <person name="de Groot N.N."/>
        </authorList>
    </citation>
    <scope>NUCLEOTIDE SEQUENCE [LARGE SCALE GENOMIC DNA]</scope>
    <source>
        <strain evidence="2 3">DSM 29340</strain>
    </source>
</reference>